<sequence length="109" mass="12289">MKAILISIMPQEKIRERVLAITRGDYKPKPSEPKAWFTAMKSLAEVLSDGIRALLRAITETRPESISALAMVTGRKTNYLSCTLKTMSNYSFVDVRRENKHVPPDGQSH</sequence>
<name>A0A2X0R703_9PROT</name>
<protein>
    <submittedName>
        <fullName evidence="1">Uncharacterized protein</fullName>
    </submittedName>
</protein>
<evidence type="ECO:0000313" key="1">
    <source>
        <dbReference type="EMBL" id="SPS05772.1"/>
    </source>
</evidence>
<dbReference type="Pfam" id="PF25212">
    <property type="entry name" value="HVO_A0114"/>
    <property type="match status" value="1"/>
</dbReference>
<proteinExistence type="predicted"/>
<dbReference type="SUPFAM" id="SSF46785">
    <property type="entry name" value="Winged helix' DNA-binding domain"/>
    <property type="match status" value="1"/>
</dbReference>
<dbReference type="EMBL" id="LS423452">
    <property type="protein sequence ID" value="SPS05772.1"/>
    <property type="molecule type" value="Genomic_DNA"/>
</dbReference>
<dbReference type="AlphaFoldDB" id="A0A2X0R703"/>
<gene>
    <name evidence="1" type="ORF">NITFAB_1362</name>
</gene>
<organism evidence="1">
    <name type="scientific">Candidatus Nitrotoga fabula</name>
    <dbReference type="NCBI Taxonomy" id="2182327"/>
    <lineage>
        <taxon>Bacteria</taxon>
        <taxon>Pseudomonadati</taxon>
        <taxon>Pseudomonadota</taxon>
        <taxon>Betaproteobacteria</taxon>
        <taxon>Nitrosomonadales</taxon>
        <taxon>Gallionellaceae</taxon>
        <taxon>Candidatus Nitrotoga</taxon>
    </lineage>
</organism>
<accession>A0A2X0R703</accession>
<dbReference type="InterPro" id="IPR036390">
    <property type="entry name" value="WH_DNA-bd_sf"/>
</dbReference>
<reference evidence="1" key="1">
    <citation type="submission" date="2018-05" db="EMBL/GenBank/DDBJ databases">
        <authorList>
            <person name="Lanie J.A."/>
            <person name="Ng W.-L."/>
            <person name="Kazmierczak K.M."/>
            <person name="Andrzejewski T.M."/>
            <person name="Davidsen T.M."/>
            <person name="Wayne K.J."/>
            <person name="Tettelin H."/>
            <person name="Glass J.I."/>
            <person name="Rusch D."/>
            <person name="Podicherti R."/>
            <person name="Tsui H.-C.T."/>
            <person name="Winkler M.E."/>
        </authorList>
    </citation>
    <scope>NUCLEOTIDE SEQUENCE</scope>
    <source>
        <strain evidence="1">KNB</strain>
    </source>
</reference>